<reference evidence="1 2" key="1">
    <citation type="submission" date="2023-06" db="EMBL/GenBank/DDBJ databases">
        <title>Cellulomonas sp. MW4 Whole genome sequence.</title>
        <authorList>
            <person name="Park S."/>
        </authorList>
    </citation>
    <scope>NUCLEOTIDE SEQUENCE [LARGE SCALE GENOMIC DNA]</scope>
    <source>
        <strain evidence="1 2">MW4</strain>
    </source>
</reference>
<gene>
    <name evidence="1" type="ORF">QRT04_16665</name>
</gene>
<dbReference type="RefSeq" id="WP_289456824.1">
    <property type="nucleotide sequence ID" value="NZ_JAUCGQ010000004.1"/>
</dbReference>
<name>A0ABT7SM35_9CELL</name>
<dbReference type="EMBL" id="JAUCGQ010000004">
    <property type="protein sequence ID" value="MDM7856574.1"/>
    <property type="molecule type" value="Genomic_DNA"/>
</dbReference>
<accession>A0ABT7SM35</accession>
<keyword evidence="2" id="KW-1185">Reference proteome</keyword>
<dbReference type="Proteomes" id="UP001529338">
    <property type="component" value="Unassembled WGS sequence"/>
</dbReference>
<evidence type="ECO:0000313" key="1">
    <source>
        <dbReference type="EMBL" id="MDM7856574.1"/>
    </source>
</evidence>
<organism evidence="1 2">
    <name type="scientific">Cellulomonas alba</name>
    <dbReference type="NCBI Taxonomy" id="3053467"/>
    <lineage>
        <taxon>Bacteria</taxon>
        <taxon>Bacillati</taxon>
        <taxon>Actinomycetota</taxon>
        <taxon>Actinomycetes</taxon>
        <taxon>Micrococcales</taxon>
        <taxon>Cellulomonadaceae</taxon>
        <taxon>Cellulomonas</taxon>
    </lineage>
</organism>
<protein>
    <recommendedName>
        <fullName evidence="3">DUF3558 domain-containing protein</fullName>
    </recommendedName>
</protein>
<comment type="caution">
    <text evidence="1">The sequence shown here is derived from an EMBL/GenBank/DDBJ whole genome shotgun (WGS) entry which is preliminary data.</text>
</comment>
<proteinExistence type="predicted"/>
<sequence>MRTDRRTMVATAVGSLVVGGVTGAVVTGLGVGARADEPPLPRLVTQTSTFDPTTIGDDALPQQIENRGYACPAFTFLAPDGDHTASARSWSVTLSRSGTKVVGFNVSCVKSADAGGLEAVVDAMRRATSGPQLVREPVVEVSAFGAATRTDQRMAPTTTLTQWWVERDGWIVTAGVLSPDAVAADSVAAAEAMLSTWHWGPPGS</sequence>
<evidence type="ECO:0008006" key="3">
    <source>
        <dbReference type="Google" id="ProtNLM"/>
    </source>
</evidence>
<evidence type="ECO:0000313" key="2">
    <source>
        <dbReference type="Proteomes" id="UP001529338"/>
    </source>
</evidence>